<evidence type="ECO:0000313" key="1">
    <source>
        <dbReference type="EMBL" id="KAH7958722.1"/>
    </source>
</evidence>
<keyword evidence="2" id="KW-1185">Reference proteome</keyword>
<accession>A0ACB8D2F0</accession>
<gene>
    <name evidence="1" type="ORF">HPB49_004378</name>
</gene>
<proteinExistence type="predicted"/>
<organism evidence="1 2">
    <name type="scientific">Dermacentor silvarum</name>
    <name type="common">Tick</name>
    <dbReference type="NCBI Taxonomy" id="543639"/>
    <lineage>
        <taxon>Eukaryota</taxon>
        <taxon>Metazoa</taxon>
        <taxon>Ecdysozoa</taxon>
        <taxon>Arthropoda</taxon>
        <taxon>Chelicerata</taxon>
        <taxon>Arachnida</taxon>
        <taxon>Acari</taxon>
        <taxon>Parasitiformes</taxon>
        <taxon>Ixodida</taxon>
        <taxon>Ixodoidea</taxon>
        <taxon>Ixodidae</taxon>
        <taxon>Rhipicephalinae</taxon>
        <taxon>Dermacentor</taxon>
    </lineage>
</organism>
<name>A0ACB8D2F0_DERSI</name>
<reference evidence="1" key="1">
    <citation type="submission" date="2020-05" db="EMBL/GenBank/DDBJ databases">
        <title>Large-scale comparative analyses of tick genomes elucidate their genetic diversity and vector capacities.</title>
        <authorList>
            <person name="Jia N."/>
            <person name="Wang J."/>
            <person name="Shi W."/>
            <person name="Du L."/>
            <person name="Sun Y."/>
            <person name="Zhan W."/>
            <person name="Jiang J."/>
            <person name="Wang Q."/>
            <person name="Zhang B."/>
            <person name="Ji P."/>
            <person name="Sakyi L.B."/>
            <person name="Cui X."/>
            <person name="Yuan T."/>
            <person name="Jiang B."/>
            <person name="Yang W."/>
            <person name="Lam T.T.-Y."/>
            <person name="Chang Q."/>
            <person name="Ding S."/>
            <person name="Wang X."/>
            <person name="Zhu J."/>
            <person name="Ruan X."/>
            <person name="Zhao L."/>
            <person name="Wei J."/>
            <person name="Que T."/>
            <person name="Du C."/>
            <person name="Cheng J."/>
            <person name="Dai P."/>
            <person name="Han X."/>
            <person name="Huang E."/>
            <person name="Gao Y."/>
            <person name="Liu J."/>
            <person name="Shao H."/>
            <person name="Ye R."/>
            <person name="Li L."/>
            <person name="Wei W."/>
            <person name="Wang X."/>
            <person name="Wang C."/>
            <person name="Yang T."/>
            <person name="Huo Q."/>
            <person name="Li W."/>
            <person name="Guo W."/>
            <person name="Chen H."/>
            <person name="Zhou L."/>
            <person name="Ni X."/>
            <person name="Tian J."/>
            <person name="Zhou Y."/>
            <person name="Sheng Y."/>
            <person name="Liu T."/>
            <person name="Pan Y."/>
            <person name="Xia L."/>
            <person name="Li J."/>
            <person name="Zhao F."/>
            <person name="Cao W."/>
        </authorList>
    </citation>
    <scope>NUCLEOTIDE SEQUENCE</scope>
    <source>
        <strain evidence="1">Dsil-2018</strain>
    </source>
</reference>
<evidence type="ECO:0000313" key="2">
    <source>
        <dbReference type="Proteomes" id="UP000821865"/>
    </source>
</evidence>
<sequence>MGNQVIMATVHDSGSFSGGLPRTIMMTATHRYVISTKQTDVFTLPPPYETACIDYHRLNDTKTRTGFSKTQDKECEDTCIQHVWEKLCGCVSANYMLRHTIDAPVCSTVERCKYTSQSLSNPWSSLLS</sequence>
<dbReference type="EMBL" id="CM023472">
    <property type="protein sequence ID" value="KAH7958722.1"/>
    <property type="molecule type" value="Genomic_DNA"/>
</dbReference>
<protein>
    <submittedName>
        <fullName evidence="1">Uncharacterized protein</fullName>
    </submittedName>
</protein>
<dbReference type="Proteomes" id="UP000821865">
    <property type="component" value="Chromosome 3"/>
</dbReference>
<comment type="caution">
    <text evidence="1">The sequence shown here is derived from an EMBL/GenBank/DDBJ whole genome shotgun (WGS) entry which is preliminary data.</text>
</comment>